<name>R7Q4T9_CHOCR</name>
<sequence>MIKRLKWNVLYGGGDGADSDGCLSSSSEEGEDKNDPGNLKKQAEANRLLQELVEKDPLLAETLHQKLQAATYDGNSSDSDAMSLSSDASGEDGGSQDPNRENGTEKGEAAEGAGEDNLVEEDEDADVEYAEWRECNICPGKRFLNDAEVESHLSSKRHRRAEAKYQKKMSLPKSGPGSEPNGVPSERNSKKLRDFDGEEREMMNNERPDAEDPNERAKGHTAENSEDEKQKKARRKAAAKKKLKALKRKKWEKKAKEGEGDAVDRPSVGGIAKRRKPSNAPPGTSSKAGASKSTEAGQIEKAKVKTVSKVPKRTEQVST</sequence>
<keyword evidence="3" id="KW-1185">Reference proteome</keyword>
<dbReference type="OMA" id="RECNICP"/>
<organism evidence="2 3">
    <name type="scientific">Chondrus crispus</name>
    <name type="common">Carrageen Irish moss</name>
    <name type="synonym">Polymorpha crispa</name>
    <dbReference type="NCBI Taxonomy" id="2769"/>
    <lineage>
        <taxon>Eukaryota</taxon>
        <taxon>Rhodophyta</taxon>
        <taxon>Florideophyceae</taxon>
        <taxon>Rhodymeniophycidae</taxon>
        <taxon>Gigartinales</taxon>
        <taxon>Gigartinaceae</taxon>
        <taxon>Chondrus</taxon>
    </lineage>
</organism>
<feature type="compositionally biased region" description="Basic residues" evidence="1">
    <location>
        <begin position="231"/>
        <end position="253"/>
    </location>
</feature>
<accession>R7Q4T9</accession>
<evidence type="ECO:0000313" key="3">
    <source>
        <dbReference type="Proteomes" id="UP000012073"/>
    </source>
</evidence>
<evidence type="ECO:0000313" key="2">
    <source>
        <dbReference type="EMBL" id="CDF32883.1"/>
    </source>
</evidence>
<proteinExistence type="predicted"/>
<dbReference type="EMBL" id="HG001593">
    <property type="protein sequence ID" value="CDF32883.1"/>
    <property type="molecule type" value="Genomic_DNA"/>
</dbReference>
<feature type="compositionally biased region" description="Acidic residues" evidence="1">
    <location>
        <begin position="113"/>
        <end position="126"/>
    </location>
</feature>
<feature type="compositionally biased region" description="Low complexity" evidence="1">
    <location>
        <begin position="76"/>
        <end position="88"/>
    </location>
</feature>
<dbReference type="Gramene" id="CDF32883">
    <property type="protein sequence ID" value="CDF32883"/>
    <property type="gene ID" value="CHC_T00001676001"/>
</dbReference>
<feature type="compositionally biased region" description="Basic and acidic residues" evidence="1">
    <location>
        <begin position="143"/>
        <end position="153"/>
    </location>
</feature>
<feature type="compositionally biased region" description="Basic and acidic residues" evidence="1">
    <location>
        <begin position="254"/>
        <end position="264"/>
    </location>
</feature>
<feature type="region of interest" description="Disordered" evidence="1">
    <location>
        <begin position="11"/>
        <end position="45"/>
    </location>
</feature>
<dbReference type="Proteomes" id="UP000012073">
    <property type="component" value="Unassembled WGS sequence"/>
</dbReference>
<gene>
    <name evidence="2" type="ORF">CHC_T00001676001</name>
</gene>
<dbReference type="KEGG" id="ccp:CHC_T00001676001"/>
<dbReference type="RefSeq" id="XP_005712684.1">
    <property type="nucleotide sequence ID" value="XM_005712627.1"/>
</dbReference>
<reference evidence="3" key="1">
    <citation type="journal article" date="2013" name="Proc. Natl. Acad. Sci. U.S.A.">
        <title>Genome structure and metabolic features in the red seaweed Chondrus crispus shed light on evolution of the Archaeplastida.</title>
        <authorList>
            <person name="Collen J."/>
            <person name="Porcel B."/>
            <person name="Carre W."/>
            <person name="Ball S.G."/>
            <person name="Chaparro C."/>
            <person name="Tonon T."/>
            <person name="Barbeyron T."/>
            <person name="Michel G."/>
            <person name="Noel B."/>
            <person name="Valentin K."/>
            <person name="Elias M."/>
            <person name="Artiguenave F."/>
            <person name="Arun A."/>
            <person name="Aury J.M."/>
            <person name="Barbosa-Neto J.F."/>
            <person name="Bothwell J.H."/>
            <person name="Bouget F.Y."/>
            <person name="Brillet L."/>
            <person name="Cabello-Hurtado F."/>
            <person name="Capella-Gutierrez S."/>
            <person name="Charrier B."/>
            <person name="Cladiere L."/>
            <person name="Cock J.M."/>
            <person name="Coelho S.M."/>
            <person name="Colleoni C."/>
            <person name="Czjzek M."/>
            <person name="Da Silva C."/>
            <person name="Delage L."/>
            <person name="Denoeud F."/>
            <person name="Deschamps P."/>
            <person name="Dittami S.M."/>
            <person name="Gabaldon T."/>
            <person name="Gachon C.M."/>
            <person name="Groisillier A."/>
            <person name="Herve C."/>
            <person name="Jabbari K."/>
            <person name="Katinka M."/>
            <person name="Kloareg B."/>
            <person name="Kowalczyk N."/>
            <person name="Labadie K."/>
            <person name="Leblanc C."/>
            <person name="Lopez P.J."/>
            <person name="McLachlan D.H."/>
            <person name="Meslet-Cladiere L."/>
            <person name="Moustafa A."/>
            <person name="Nehr Z."/>
            <person name="Nyvall Collen P."/>
            <person name="Panaud O."/>
            <person name="Partensky F."/>
            <person name="Poulain J."/>
            <person name="Rensing S.A."/>
            <person name="Rousvoal S."/>
            <person name="Samson G."/>
            <person name="Symeonidi A."/>
            <person name="Weissenbach J."/>
            <person name="Zambounis A."/>
            <person name="Wincker P."/>
            <person name="Boyen C."/>
        </authorList>
    </citation>
    <scope>NUCLEOTIDE SEQUENCE [LARGE SCALE GENOMIC DNA]</scope>
    <source>
        <strain evidence="3">cv. Stackhouse</strain>
    </source>
</reference>
<evidence type="ECO:0000256" key="1">
    <source>
        <dbReference type="SAM" id="MobiDB-lite"/>
    </source>
</evidence>
<dbReference type="GeneID" id="17320406"/>
<protein>
    <submittedName>
        <fullName evidence="2">Uncharacterized protein</fullName>
    </submittedName>
</protein>
<dbReference type="AlphaFoldDB" id="R7Q4T9"/>
<feature type="compositionally biased region" description="Basic and acidic residues" evidence="1">
    <location>
        <begin position="98"/>
        <end position="109"/>
    </location>
</feature>
<feature type="compositionally biased region" description="Polar residues" evidence="1">
    <location>
        <begin position="281"/>
        <end position="296"/>
    </location>
</feature>
<dbReference type="InterPro" id="IPR036236">
    <property type="entry name" value="Znf_C2H2_sf"/>
</dbReference>
<dbReference type="SUPFAM" id="SSF57667">
    <property type="entry name" value="beta-beta-alpha zinc fingers"/>
    <property type="match status" value="1"/>
</dbReference>
<feature type="region of interest" description="Disordered" evidence="1">
    <location>
        <begin position="70"/>
        <end position="126"/>
    </location>
</feature>
<feature type="region of interest" description="Disordered" evidence="1">
    <location>
        <begin position="141"/>
        <end position="319"/>
    </location>
</feature>
<feature type="compositionally biased region" description="Basic and acidic residues" evidence="1">
    <location>
        <begin position="187"/>
        <end position="230"/>
    </location>
</feature>